<feature type="coiled-coil region" evidence="1">
    <location>
        <begin position="90"/>
        <end position="183"/>
    </location>
</feature>
<dbReference type="Proteomes" id="UP000183253">
    <property type="component" value="Unassembled WGS sequence"/>
</dbReference>
<protein>
    <recommendedName>
        <fullName evidence="4">Lipoprotein</fullName>
    </recommendedName>
</protein>
<dbReference type="EMBL" id="FNRI01000006">
    <property type="protein sequence ID" value="SEA78679.1"/>
    <property type="molecule type" value="Genomic_DNA"/>
</dbReference>
<proteinExistence type="predicted"/>
<sequence length="286" mass="31128">MKHTLFAAALGVAAVLTSCVSRQVVVEAENQRDSLATVVSAKDSLINAVFADINSISENLALIKSRENLITMAGAAEGGRRPVAEINSDIAAIDRLLKENKEKIASLQRSAALLRKANLHVASLEKMIADMNGQLAEKSGEVDRLREKLAQMGIEVESLSQEVAVRSAEVENLSSEKVELQNQLHTVYYIVGPEKELRDAQIIDKQGFIGRTLTVGKNGNLDSFTSADSRLLSEIPVGQKKASVVTSHPEDSYELVAGGDKMVEKLLITDPVRFWESSKVLIISYK</sequence>
<evidence type="ECO:0000256" key="1">
    <source>
        <dbReference type="SAM" id="Coils"/>
    </source>
</evidence>
<evidence type="ECO:0008006" key="4">
    <source>
        <dbReference type="Google" id="ProtNLM"/>
    </source>
</evidence>
<dbReference type="AlphaFoldDB" id="A0A1H4E1L9"/>
<keyword evidence="1" id="KW-0175">Coiled coil</keyword>
<name>A0A1H4E1L9_9BACT</name>
<dbReference type="STRING" id="1033731.SAMN05444145_106130"/>
<gene>
    <name evidence="2" type="ORF">SAMN05444145_106130</name>
</gene>
<evidence type="ECO:0000313" key="3">
    <source>
        <dbReference type="Proteomes" id="UP000183253"/>
    </source>
</evidence>
<organism evidence="2 3">
    <name type="scientific">Alistipes timonensis JC136</name>
    <dbReference type="NCBI Taxonomy" id="1033731"/>
    <lineage>
        <taxon>Bacteria</taxon>
        <taxon>Pseudomonadati</taxon>
        <taxon>Bacteroidota</taxon>
        <taxon>Bacteroidia</taxon>
        <taxon>Bacteroidales</taxon>
        <taxon>Rikenellaceae</taxon>
        <taxon>Alistipes</taxon>
    </lineage>
</organism>
<reference evidence="2 3" key="1">
    <citation type="submission" date="2016-10" db="EMBL/GenBank/DDBJ databases">
        <authorList>
            <person name="de Groot N.N."/>
        </authorList>
    </citation>
    <scope>NUCLEOTIDE SEQUENCE [LARGE SCALE GENOMIC DNA]</scope>
    <source>
        <strain evidence="2 3">DSM 25383</strain>
    </source>
</reference>
<dbReference type="RefSeq" id="WP_010266561.1">
    <property type="nucleotide sequence ID" value="NZ_CAEG01000021.1"/>
</dbReference>
<accession>A0A1H4E1L9</accession>
<dbReference type="OrthoDB" id="597123at2"/>
<evidence type="ECO:0000313" key="2">
    <source>
        <dbReference type="EMBL" id="SEA78679.1"/>
    </source>
</evidence>
<keyword evidence="3" id="KW-1185">Reference proteome</keyword>
<dbReference type="PROSITE" id="PS51257">
    <property type="entry name" value="PROKAR_LIPOPROTEIN"/>
    <property type="match status" value="1"/>
</dbReference>